<accession>A0A368RE87</accession>
<name>A0A368RE87_SETIT</name>
<dbReference type="AlphaFoldDB" id="A0A368RE87"/>
<reference evidence="1" key="1">
    <citation type="journal article" date="2012" name="Nat. Biotechnol.">
        <title>Reference genome sequence of the model plant Setaria.</title>
        <authorList>
            <person name="Bennetzen J.L."/>
            <person name="Schmutz J."/>
            <person name="Wang H."/>
            <person name="Percifield R."/>
            <person name="Hawkins J."/>
            <person name="Pontaroli A.C."/>
            <person name="Estep M."/>
            <person name="Feng L."/>
            <person name="Vaughn J.N."/>
            <person name="Grimwood J."/>
            <person name="Jenkins J."/>
            <person name="Barry K."/>
            <person name="Lindquist E."/>
            <person name="Hellsten U."/>
            <person name="Deshpande S."/>
            <person name="Wang X."/>
            <person name="Wu X."/>
            <person name="Mitros T."/>
            <person name="Triplett J."/>
            <person name="Yang X."/>
            <person name="Ye C.Y."/>
            <person name="Mauro-Herrera M."/>
            <person name="Wang L."/>
            <person name="Li P."/>
            <person name="Sharma M."/>
            <person name="Sharma R."/>
            <person name="Ronald P.C."/>
            <person name="Panaud O."/>
            <person name="Kellogg E.A."/>
            <person name="Brutnell T.P."/>
            <person name="Doust A.N."/>
            <person name="Tuskan G.A."/>
            <person name="Rokhsar D."/>
            <person name="Devos K.M."/>
        </authorList>
    </citation>
    <scope>NUCLEOTIDE SEQUENCE [LARGE SCALE GENOMIC DNA]</scope>
    <source>
        <strain evidence="1">Yugu1</strain>
    </source>
</reference>
<evidence type="ECO:0000313" key="1">
    <source>
        <dbReference type="EMBL" id="RCV28471.1"/>
    </source>
</evidence>
<proteinExistence type="predicted"/>
<dbReference type="EMBL" id="CM003532">
    <property type="protein sequence ID" value="RCV28471.1"/>
    <property type="molecule type" value="Genomic_DNA"/>
</dbReference>
<reference evidence="1" key="2">
    <citation type="submission" date="2015-07" db="EMBL/GenBank/DDBJ databases">
        <authorList>
            <person name="Noorani M."/>
        </authorList>
    </citation>
    <scope>NUCLEOTIDE SEQUENCE</scope>
    <source>
        <strain evidence="1">Yugu1</strain>
    </source>
</reference>
<protein>
    <submittedName>
        <fullName evidence="1">Uncharacterized protein</fullName>
    </submittedName>
</protein>
<gene>
    <name evidence="1" type="ORF">SETIT_5G406600v2</name>
</gene>
<organism evidence="1">
    <name type="scientific">Setaria italica</name>
    <name type="common">Foxtail millet</name>
    <name type="synonym">Panicum italicum</name>
    <dbReference type="NCBI Taxonomy" id="4555"/>
    <lineage>
        <taxon>Eukaryota</taxon>
        <taxon>Viridiplantae</taxon>
        <taxon>Streptophyta</taxon>
        <taxon>Embryophyta</taxon>
        <taxon>Tracheophyta</taxon>
        <taxon>Spermatophyta</taxon>
        <taxon>Magnoliopsida</taxon>
        <taxon>Liliopsida</taxon>
        <taxon>Poales</taxon>
        <taxon>Poaceae</taxon>
        <taxon>PACMAD clade</taxon>
        <taxon>Panicoideae</taxon>
        <taxon>Panicodae</taxon>
        <taxon>Paniceae</taxon>
        <taxon>Cenchrinae</taxon>
        <taxon>Setaria</taxon>
    </lineage>
</organism>
<sequence>MEPWSHADIYAITKVYLLNLHLLPDGPANLDRAYCIRWPTRAHKLGRAAGGGVLLHLQAQRSISSHIMQVPVHSNGLFAGQQRKLVQESGKVVWMQLTSITFMWSISWLKDVKCSATVRR</sequence>